<evidence type="ECO:0000313" key="6">
    <source>
        <dbReference type="EMBL" id="OGK02277.1"/>
    </source>
</evidence>
<keyword evidence="1" id="KW-0004">4Fe-4S</keyword>
<keyword evidence="4" id="KW-0411">Iron-sulfur</keyword>
<dbReference type="InterPro" id="IPR050157">
    <property type="entry name" value="PSI_iron-sulfur_center"/>
</dbReference>
<dbReference type="PROSITE" id="PS51379">
    <property type="entry name" value="4FE4S_FER_2"/>
    <property type="match status" value="2"/>
</dbReference>
<dbReference type="AlphaFoldDB" id="A0A1F7F6Y0"/>
<dbReference type="PANTHER" id="PTHR24960:SF79">
    <property type="entry name" value="PHOTOSYSTEM I IRON-SULFUR CENTER"/>
    <property type="match status" value="1"/>
</dbReference>
<dbReference type="GO" id="GO:0051539">
    <property type="term" value="F:4 iron, 4 sulfur cluster binding"/>
    <property type="evidence" value="ECO:0007669"/>
    <property type="project" value="UniProtKB-KW"/>
</dbReference>
<name>A0A1F7F6Y0_UNCRA</name>
<dbReference type="SUPFAM" id="SSF54862">
    <property type="entry name" value="4Fe-4S ferredoxins"/>
    <property type="match status" value="1"/>
</dbReference>
<reference evidence="6 7" key="1">
    <citation type="journal article" date="2016" name="Nat. Commun.">
        <title>Thousands of microbial genomes shed light on interconnected biogeochemical processes in an aquifer system.</title>
        <authorList>
            <person name="Anantharaman K."/>
            <person name="Brown C.T."/>
            <person name="Hug L.A."/>
            <person name="Sharon I."/>
            <person name="Castelle C.J."/>
            <person name="Probst A.J."/>
            <person name="Thomas B.C."/>
            <person name="Singh A."/>
            <person name="Wilkins M.J."/>
            <person name="Karaoz U."/>
            <person name="Brodie E.L."/>
            <person name="Williams K.H."/>
            <person name="Hubbard S.S."/>
            <person name="Banfield J.F."/>
        </authorList>
    </citation>
    <scope>NUCLEOTIDE SEQUENCE [LARGE SCALE GENOMIC DNA]</scope>
</reference>
<feature type="domain" description="4Fe-4S ferredoxin-type" evidence="5">
    <location>
        <begin position="1"/>
        <end position="28"/>
    </location>
</feature>
<evidence type="ECO:0000313" key="7">
    <source>
        <dbReference type="Proteomes" id="UP000179243"/>
    </source>
</evidence>
<dbReference type="Pfam" id="PF13187">
    <property type="entry name" value="Fer4_9"/>
    <property type="match status" value="1"/>
</dbReference>
<evidence type="ECO:0000256" key="2">
    <source>
        <dbReference type="ARBA" id="ARBA00022723"/>
    </source>
</evidence>
<evidence type="ECO:0000256" key="1">
    <source>
        <dbReference type="ARBA" id="ARBA00022485"/>
    </source>
</evidence>
<dbReference type="InterPro" id="IPR017900">
    <property type="entry name" value="4Fe4S_Fe_S_CS"/>
</dbReference>
<protein>
    <submittedName>
        <fullName evidence="6">4Fe-4S ferredoxin</fullName>
    </submittedName>
</protein>
<dbReference type="GO" id="GO:0046872">
    <property type="term" value="F:metal ion binding"/>
    <property type="evidence" value="ECO:0007669"/>
    <property type="project" value="UniProtKB-KW"/>
</dbReference>
<proteinExistence type="predicted"/>
<dbReference type="GO" id="GO:0005737">
    <property type="term" value="C:cytoplasm"/>
    <property type="evidence" value="ECO:0007669"/>
    <property type="project" value="TreeGrafter"/>
</dbReference>
<dbReference type="Proteomes" id="UP000179243">
    <property type="component" value="Unassembled WGS sequence"/>
</dbReference>
<comment type="caution">
    <text evidence="6">The sequence shown here is derived from an EMBL/GenBank/DDBJ whole genome shotgun (WGS) entry which is preliminary data.</text>
</comment>
<sequence length="56" mass="5899">MAHYITDDCAACGACLPECPEEAISEGDPIYKISAAKCTDCGNCVDVCPSESIKQK</sequence>
<organism evidence="6 7">
    <name type="scientific">Candidatus Raymondbacteria bacterium RIFOXYD12_FULL_49_13</name>
    <dbReference type="NCBI Taxonomy" id="1817890"/>
    <lineage>
        <taxon>Bacteria</taxon>
        <taxon>Raymondiibacteriota</taxon>
    </lineage>
</organism>
<keyword evidence="2" id="KW-0479">Metal-binding</keyword>
<accession>A0A1F7F6Y0</accession>
<gene>
    <name evidence="6" type="ORF">A2519_16510</name>
</gene>
<evidence type="ECO:0000256" key="4">
    <source>
        <dbReference type="ARBA" id="ARBA00023014"/>
    </source>
</evidence>
<feature type="domain" description="4Fe-4S ferredoxin-type" evidence="5">
    <location>
        <begin position="29"/>
        <end position="56"/>
    </location>
</feature>
<evidence type="ECO:0000256" key="3">
    <source>
        <dbReference type="ARBA" id="ARBA00023004"/>
    </source>
</evidence>
<keyword evidence="3" id="KW-0408">Iron</keyword>
<evidence type="ECO:0000259" key="5">
    <source>
        <dbReference type="PROSITE" id="PS51379"/>
    </source>
</evidence>
<dbReference type="Gene3D" id="3.30.70.20">
    <property type="match status" value="1"/>
</dbReference>
<dbReference type="InterPro" id="IPR017896">
    <property type="entry name" value="4Fe4S_Fe-S-bd"/>
</dbReference>
<dbReference type="PANTHER" id="PTHR24960">
    <property type="entry name" value="PHOTOSYSTEM I IRON-SULFUR CENTER-RELATED"/>
    <property type="match status" value="1"/>
</dbReference>
<dbReference type="PROSITE" id="PS00198">
    <property type="entry name" value="4FE4S_FER_1"/>
    <property type="match status" value="2"/>
</dbReference>
<dbReference type="EMBL" id="MFYX01000110">
    <property type="protein sequence ID" value="OGK02277.1"/>
    <property type="molecule type" value="Genomic_DNA"/>
</dbReference>